<evidence type="ECO:0000256" key="1">
    <source>
        <dbReference type="SAM" id="MobiDB-lite"/>
    </source>
</evidence>
<accession>A0A0B2WNJ3</accession>
<dbReference type="AlphaFoldDB" id="A0A0B2WNJ3"/>
<keyword evidence="2" id="KW-1133">Transmembrane helix</keyword>
<organism evidence="3 4">
    <name type="scientific">Metarhizium album (strain ARSEF 1941)</name>
    <dbReference type="NCBI Taxonomy" id="1081103"/>
    <lineage>
        <taxon>Eukaryota</taxon>
        <taxon>Fungi</taxon>
        <taxon>Dikarya</taxon>
        <taxon>Ascomycota</taxon>
        <taxon>Pezizomycotina</taxon>
        <taxon>Sordariomycetes</taxon>
        <taxon>Hypocreomycetidae</taxon>
        <taxon>Hypocreales</taxon>
        <taxon>Clavicipitaceae</taxon>
        <taxon>Metarhizium</taxon>
    </lineage>
</organism>
<keyword evidence="2" id="KW-0472">Membrane</keyword>
<keyword evidence="4" id="KW-1185">Reference proteome</keyword>
<dbReference type="HOGENOM" id="CLU_2334045_0_0_1"/>
<proteinExistence type="predicted"/>
<dbReference type="GeneID" id="63741385"/>
<reference evidence="3 4" key="1">
    <citation type="journal article" date="2014" name="Proc. Natl. Acad. Sci. U.S.A.">
        <title>Trajectory and genomic determinants of fungal-pathogen speciation and host adaptation.</title>
        <authorList>
            <person name="Hu X."/>
            <person name="Xiao G."/>
            <person name="Zheng P."/>
            <person name="Shang Y."/>
            <person name="Su Y."/>
            <person name="Zhang X."/>
            <person name="Liu X."/>
            <person name="Zhan S."/>
            <person name="St Leger R.J."/>
            <person name="Wang C."/>
        </authorList>
    </citation>
    <scope>NUCLEOTIDE SEQUENCE [LARGE SCALE GENOMIC DNA]</scope>
    <source>
        <strain evidence="3 4">ARSEF 1941</strain>
    </source>
</reference>
<feature type="region of interest" description="Disordered" evidence="1">
    <location>
        <begin position="1"/>
        <end position="22"/>
    </location>
</feature>
<protein>
    <submittedName>
        <fullName evidence="3">Uncharacterized protein</fullName>
    </submittedName>
</protein>
<evidence type="ECO:0000256" key="2">
    <source>
        <dbReference type="SAM" id="Phobius"/>
    </source>
</evidence>
<gene>
    <name evidence="3" type="ORF">MAM_06930</name>
</gene>
<comment type="caution">
    <text evidence="3">The sequence shown here is derived from an EMBL/GenBank/DDBJ whole genome shotgun (WGS) entry which is preliminary data.</text>
</comment>
<feature type="transmembrane region" description="Helical" evidence="2">
    <location>
        <begin position="26"/>
        <end position="53"/>
    </location>
</feature>
<dbReference type="RefSeq" id="XP_040676285.1">
    <property type="nucleotide sequence ID" value="XM_040825728.1"/>
</dbReference>
<evidence type="ECO:0000313" key="4">
    <source>
        <dbReference type="Proteomes" id="UP000030816"/>
    </source>
</evidence>
<evidence type="ECO:0000313" key="3">
    <source>
        <dbReference type="EMBL" id="KHN95219.1"/>
    </source>
</evidence>
<dbReference type="Proteomes" id="UP000030816">
    <property type="component" value="Unassembled WGS sequence"/>
</dbReference>
<name>A0A0B2WNJ3_METAS</name>
<keyword evidence="2" id="KW-0812">Transmembrane</keyword>
<dbReference type="EMBL" id="AZHE01000025">
    <property type="protein sequence ID" value="KHN95219.1"/>
    <property type="molecule type" value="Genomic_DNA"/>
</dbReference>
<sequence length="98" mass="10131">MSAPLRLPNTLPARPLRRPVTPSSSISISISISISVSVAIVVVVVVVVVVSLLSLLHRRSAGAALVRGVNGAITRGNRVSVLISRRRFPLVSSSAAAG</sequence>